<name>A0A6C0F9U2_9ZZZZ</name>
<keyword evidence="3 5" id="KW-1133">Transmembrane helix</keyword>
<dbReference type="PANTHER" id="PTHR11863">
    <property type="entry name" value="STEROL DESATURASE"/>
    <property type="match status" value="1"/>
</dbReference>
<feature type="transmembrane region" description="Helical" evidence="5">
    <location>
        <begin position="88"/>
        <end position="105"/>
    </location>
</feature>
<evidence type="ECO:0000256" key="3">
    <source>
        <dbReference type="ARBA" id="ARBA00022989"/>
    </source>
</evidence>
<feature type="domain" description="Fatty acid hydroxylase" evidence="6">
    <location>
        <begin position="92"/>
        <end position="220"/>
    </location>
</feature>
<protein>
    <recommendedName>
        <fullName evidence="6">Fatty acid hydroxylase domain-containing protein</fullName>
    </recommendedName>
</protein>
<dbReference type="GO" id="GO:0008610">
    <property type="term" value="P:lipid biosynthetic process"/>
    <property type="evidence" value="ECO:0007669"/>
    <property type="project" value="InterPro"/>
</dbReference>
<evidence type="ECO:0000313" key="7">
    <source>
        <dbReference type="EMBL" id="QHT38626.1"/>
    </source>
</evidence>
<feature type="transmembrane region" description="Helical" evidence="5">
    <location>
        <begin position="12"/>
        <end position="32"/>
    </location>
</feature>
<accession>A0A6C0F9U2</accession>
<evidence type="ECO:0000259" key="6">
    <source>
        <dbReference type="Pfam" id="PF04116"/>
    </source>
</evidence>
<dbReference type="EMBL" id="MN738832">
    <property type="protein sequence ID" value="QHT38626.1"/>
    <property type="molecule type" value="Genomic_DNA"/>
</dbReference>
<organism evidence="7">
    <name type="scientific">viral metagenome</name>
    <dbReference type="NCBI Taxonomy" id="1070528"/>
    <lineage>
        <taxon>unclassified sequences</taxon>
        <taxon>metagenomes</taxon>
        <taxon>organismal metagenomes</taxon>
    </lineage>
</organism>
<keyword evidence="4 5" id="KW-0472">Membrane</keyword>
<sequence>MEEIINRGLDYLYTYGIGFTLGTTVILLSSFMDVVISRNSYIHLTNNNYQLYATGIDSVNTNLLGITPVIYSAVSCNLLDKTTHNIDIIKMFFLICIHNFGYYLVHRTFHVHKYLYRFHSFHHQFDKVLIPSISNAVSPTEFVVAYVCPMIASAKLLPCNEPTFLSAIAVISICNLLIHCPEARRLPKIPLLISPEEHHIHHIERTKHYSASVIDYDTIFDVNNYTNIIKLPET</sequence>
<evidence type="ECO:0000256" key="4">
    <source>
        <dbReference type="ARBA" id="ARBA00023136"/>
    </source>
</evidence>
<dbReference type="InterPro" id="IPR006694">
    <property type="entry name" value="Fatty_acid_hydroxylase"/>
</dbReference>
<dbReference type="GO" id="GO:0016020">
    <property type="term" value="C:membrane"/>
    <property type="evidence" value="ECO:0007669"/>
    <property type="project" value="UniProtKB-SubCell"/>
</dbReference>
<dbReference type="Pfam" id="PF04116">
    <property type="entry name" value="FA_hydroxylase"/>
    <property type="match status" value="1"/>
</dbReference>
<evidence type="ECO:0000256" key="2">
    <source>
        <dbReference type="ARBA" id="ARBA00022692"/>
    </source>
</evidence>
<dbReference type="GO" id="GO:0005506">
    <property type="term" value="F:iron ion binding"/>
    <property type="evidence" value="ECO:0007669"/>
    <property type="project" value="InterPro"/>
</dbReference>
<dbReference type="GO" id="GO:0016491">
    <property type="term" value="F:oxidoreductase activity"/>
    <property type="evidence" value="ECO:0007669"/>
    <property type="project" value="InterPro"/>
</dbReference>
<evidence type="ECO:0000256" key="1">
    <source>
        <dbReference type="ARBA" id="ARBA00004370"/>
    </source>
</evidence>
<comment type="subcellular location">
    <subcellularLocation>
        <location evidence="1">Membrane</location>
    </subcellularLocation>
</comment>
<dbReference type="InterPro" id="IPR050307">
    <property type="entry name" value="Sterol_Desaturase_Related"/>
</dbReference>
<dbReference type="AlphaFoldDB" id="A0A6C0F9U2"/>
<reference evidence="7" key="1">
    <citation type="journal article" date="2020" name="Nature">
        <title>Giant virus diversity and host interactions through global metagenomics.</title>
        <authorList>
            <person name="Schulz F."/>
            <person name="Roux S."/>
            <person name="Paez-Espino D."/>
            <person name="Jungbluth S."/>
            <person name="Walsh D.A."/>
            <person name="Denef V.J."/>
            <person name="McMahon K.D."/>
            <person name="Konstantinidis K.T."/>
            <person name="Eloe-Fadrosh E.A."/>
            <person name="Kyrpides N.C."/>
            <person name="Woyke T."/>
        </authorList>
    </citation>
    <scope>NUCLEOTIDE SEQUENCE</scope>
    <source>
        <strain evidence="7">GVMAG-S-ERX556106-38</strain>
    </source>
</reference>
<evidence type="ECO:0000256" key="5">
    <source>
        <dbReference type="SAM" id="Phobius"/>
    </source>
</evidence>
<keyword evidence="2 5" id="KW-0812">Transmembrane</keyword>
<proteinExistence type="predicted"/>